<evidence type="ECO:0000313" key="4">
    <source>
        <dbReference type="EMBL" id="BDA79284.1"/>
    </source>
</evidence>
<feature type="domain" description="PPM-type phosphatase" evidence="3">
    <location>
        <begin position="464"/>
        <end position="678"/>
    </location>
</feature>
<dbReference type="InterPro" id="IPR052016">
    <property type="entry name" value="Bact_Sigma-Reg"/>
</dbReference>
<dbReference type="RefSeq" id="WP_167837106.1">
    <property type="nucleotide sequence ID" value="NZ_AP025028.1"/>
</dbReference>
<reference evidence="4 5" key="1">
    <citation type="submission" date="2021-08" db="EMBL/GenBank/DDBJ databases">
        <title>Complete genome sequence of Leptospira kobayashii strain E30.</title>
        <authorList>
            <person name="Nakao R."/>
            <person name="Nakamura S."/>
            <person name="Masuzawa T."/>
            <person name="Koizumi N."/>
        </authorList>
    </citation>
    <scope>NUCLEOTIDE SEQUENCE [LARGE SCALE GENOMIC DNA]</scope>
    <source>
        <strain evidence="4 5">E30</strain>
    </source>
</reference>
<dbReference type="InterPro" id="IPR001932">
    <property type="entry name" value="PPM-type_phosphatase-like_dom"/>
</dbReference>
<evidence type="ECO:0000256" key="1">
    <source>
        <dbReference type="ARBA" id="ARBA00022801"/>
    </source>
</evidence>
<gene>
    <name evidence="4" type="ORF">LPTSP3_g22140</name>
</gene>
<dbReference type="InterPro" id="IPR011623">
    <property type="entry name" value="7TMR_DISM_rcpt_extracell_dom1"/>
</dbReference>
<dbReference type="Pfam" id="PF07228">
    <property type="entry name" value="SpoIIE"/>
    <property type="match status" value="1"/>
</dbReference>
<dbReference type="EMBL" id="AP025028">
    <property type="protein sequence ID" value="BDA79284.1"/>
    <property type="molecule type" value="Genomic_DNA"/>
</dbReference>
<feature type="transmembrane region" description="Helical" evidence="2">
    <location>
        <begin position="341"/>
        <end position="360"/>
    </location>
</feature>
<proteinExistence type="predicted"/>
<accession>A0ABM7URX7</accession>
<dbReference type="InterPro" id="IPR036457">
    <property type="entry name" value="PPM-type-like_dom_sf"/>
</dbReference>
<feature type="transmembrane region" description="Helical" evidence="2">
    <location>
        <begin position="253"/>
        <end position="273"/>
    </location>
</feature>
<name>A0ABM7URX7_9LEPT</name>
<feature type="transmembrane region" description="Helical" evidence="2">
    <location>
        <begin position="372"/>
        <end position="389"/>
    </location>
</feature>
<dbReference type="Pfam" id="PF07695">
    <property type="entry name" value="7TMR-DISM_7TM"/>
    <property type="match status" value="1"/>
</dbReference>
<evidence type="ECO:0000313" key="5">
    <source>
        <dbReference type="Proteomes" id="UP000245263"/>
    </source>
</evidence>
<keyword evidence="5" id="KW-1185">Reference proteome</keyword>
<feature type="transmembrane region" description="Helical" evidence="2">
    <location>
        <begin position="309"/>
        <end position="329"/>
    </location>
</feature>
<keyword evidence="2" id="KW-0472">Membrane</keyword>
<sequence>MKWLLNASFIFFTIHYGLSAETGHQTTVVLTENTEQITIGKYLEYFLDPTLSYTIGRVHSNETNNHFIPLNKDVPNFGPSRSEYWFRFKVKNETKSSVWILEFDHPGVIYSDLYQLKDQNTKDFKKISPGNLNPNGPKSTHRNQIYYLDLPPGKEQVFYLNTRTFGGLPVPIRIFTQERFLQYIYHEQIAFGMYFGVMFVMALYNLFVFFSLKDVAFLYYVMYTTSVVFLQIGILGYGKMFIWEKNGWIDLNFFPVFNISIIISLSLFTKKFLNTKEIIPLLDKIFNFLICLQPLNFLLILLLPYDKEITLNLCLTVPFAVLVFIAPLIAMKRGYTPARYFSISFAAILIAASCNALMYANILPSNFFTENGLYIGSTIEVILLSFALVDKINILKREKEIAQEQTVEMQTLLADSYKAMNASLEKTVEQRTRDLNETLKQIRADLSMAKKLQQKTLPKLNLEGKNLSILTHYLPMSEIGGDFYDIHELEPGYFRIFLVDATGHGVQAALSTMTIKAEYEGIKNIRTKPAHLMETLNNECFMKYKSMNLLFSAIIADIDLNNKSLSFASAGHPPQIFKKSSNTDVLNAAGSIIGLKKNANYQSVDLEIETGNRIFLFSDGIYEEFDEDKIEFGADRVFSLLSLDSEMGHVVDKLLFEIEQHVGPSGQQDDITLLSIEVL</sequence>
<dbReference type="InterPro" id="IPR011622">
    <property type="entry name" value="7TMR_DISM_rcpt_extracell_dom2"/>
</dbReference>
<organism evidence="4 5">
    <name type="scientific">Leptospira kobayashii</name>
    <dbReference type="NCBI Taxonomy" id="1917830"/>
    <lineage>
        <taxon>Bacteria</taxon>
        <taxon>Pseudomonadati</taxon>
        <taxon>Spirochaetota</taxon>
        <taxon>Spirochaetia</taxon>
        <taxon>Leptospirales</taxon>
        <taxon>Leptospiraceae</taxon>
        <taxon>Leptospira</taxon>
    </lineage>
</organism>
<evidence type="ECO:0000259" key="3">
    <source>
        <dbReference type="SMART" id="SM00331"/>
    </source>
</evidence>
<dbReference type="SMART" id="SM00331">
    <property type="entry name" value="PP2C_SIG"/>
    <property type="match status" value="1"/>
</dbReference>
<dbReference type="Pfam" id="PF07696">
    <property type="entry name" value="7TMR-DISMED2"/>
    <property type="match status" value="1"/>
</dbReference>
<dbReference type="PANTHER" id="PTHR43156">
    <property type="entry name" value="STAGE II SPORULATION PROTEIN E-RELATED"/>
    <property type="match status" value="1"/>
</dbReference>
<dbReference type="Gene3D" id="3.60.40.10">
    <property type="entry name" value="PPM-type phosphatase domain"/>
    <property type="match status" value="1"/>
</dbReference>
<keyword evidence="1" id="KW-0378">Hydrolase</keyword>
<protein>
    <recommendedName>
        <fullName evidence="3">PPM-type phosphatase domain-containing protein</fullName>
    </recommendedName>
</protein>
<dbReference type="PANTHER" id="PTHR43156:SF2">
    <property type="entry name" value="STAGE II SPORULATION PROTEIN E"/>
    <property type="match status" value="1"/>
</dbReference>
<evidence type="ECO:0000256" key="2">
    <source>
        <dbReference type="SAM" id="Phobius"/>
    </source>
</evidence>
<dbReference type="Proteomes" id="UP000245263">
    <property type="component" value="Chromosome 1"/>
</dbReference>
<feature type="transmembrane region" description="Helical" evidence="2">
    <location>
        <begin position="285"/>
        <end position="303"/>
    </location>
</feature>
<feature type="transmembrane region" description="Helical" evidence="2">
    <location>
        <begin position="189"/>
        <end position="210"/>
    </location>
</feature>
<feature type="transmembrane region" description="Helical" evidence="2">
    <location>
        <begin position="217"/>
        <end position="238"/>
    </location>
</feature>
<dbReference type="Gene3D" id="2.60.40.2380">
    <property type="match status" value="1"/>
</dbReference>
<keyword evidence="2" id="KW-0812">Transmembrane</keyword>
<keyword evidence="2" id="KW-1133">Transmembrane helix</keyword>